<organism evidence="1 2">
    <name type="scientific">[Candida] jaroonii</name>
    <dbReference type="NCBI Taxonomy" id="467808"/>
    <lineage>
        <taxon>Eukaryota</taxon>
        <taxon>Fungi</taxon>
        <taxon>Dikarya</taxon>
        <taxon>Ascomycota</taxon>
        <taxon>Saccharomycotina</taxon>
        <taxon>Pichiomycetes</taxon>
        <taxon>Debaryomycetaceae</taxon>
        <taxon>Yamadazyma</taxon>
    </lineage>
</organism>
<keyword evidence="2" id="KW-1185">Reference proteome</keyword>
<dbReference type="Proteomes" id="UP001152531">
    <property type="component" value="Unassembled WGS sequence"/>
</dbReference>
<gene>
    <name evidence="1" type="ORF">CLIB1444_04S04698</name>
</gene>
<sequence>MDRIRNITACKRCREKRIKCDKKFPQCSNCVKKGFDCVSIDVGTGEIVSRSYVHDLETKVRELEKQVEQLRKKGESRIDPQSHIESQTESCNESAESKTKSIDLKTTDSIDNGSSNGDVNYKVMLMTDDDIRTVKNLPHTELPEKKMVEQCIEQYFQISNLQLPILNSTHYLLNYFKPLYGESERLWSKYVGDATLHSDVDVEDKNHKQCCLFFLYIILAISTSFQHNQSSSSEAYQQKSLKYADYLWKNDTTSDIKKIERMQSLLLLSAYSLMRPSNPGSWYLIGNAIRLMYDLGFNEDPVSEDVYIVDMKRRMFWCCYSLDRQVSSYFRKPFGISDMKVKEPSVFSDEEICNRLPGLETGPNSDKLVMIHYLKLRMLQSDIFLVQDLSQRDEIFHRLTSWWLEIDQLEPSEFDRSILNVIYHYSVVNLYKFILFQPELNDYANKTKFQLLIHHCQQVVENYYTIQEKNLLNYSWVSINNMFSPGITYLFTIYYCDFIRTEVDLVVLQGLCTKVEVFLDKLKPICYQQCVNYIKDFTDLKDNVIDLIRNERKFVIDLDIFDDSEFINFMVGSVNKELDPKR</sequence>
<protein>
    <submittedName>
        <fullName evidence="1">Uncharacterized protein</fullName>
    </submittedName>
</protein>
<comment type="caution">
    <text evidence="1">The sequence shown here is derived from an EMBL/GenBank/DDBJ whole genome shotgun (WGS) entry which is preliminary data.</text>
</comment>
<evidence type="ECO:0000313" key="2">
    <source>
        <dbReference type="Proteomes" id="UP001152531"/>
    </source>
</evidence>
<name>A0ACA9Y6I5_9ASCO</name>
<evidence type="ECO:0000313" key="1">
    <source>
        <dbReference type="EMBL" id="CAH6720643.1"/>
    </source>
</evidence>
<reference evidence="1" key="1">
    <citation type="submission" date="2022-06" db="EMBL/GenBank/DDBJ databases">
        <authorList>
            <person name="Legras J.-L."/>
            <person name="Devillers H."/>
            <person name="Grondin C."/>
        </authorList>
    </citation>
    <scope>NUCLEOTIDE SEQUENCE</scope>
    <source>
        <strain evidence="1">CLIB 1444</strain>
    </source>
</reference>
<proteinExistence type="predicted"/>
<accession>A0ACA9Y6I5</accession>
<dbReference type="EMBL" id="CALSDN010000004">
    <property type="protein sequence ID" value="CAH6720643.1"/>
    <property type="molecule type" value="Genomic_DNA"/>
</dbReference>